<dbReference type="InterPro" id="IPR039537">
    <property type="entry name" value="Retrotran_Ty1/copia-like"/>
</dbReference>
<gene>
    <name evidence="5" type="ORF">Tco_0727112</name>
</gene>
<dbReference type="InterPro" id="IPR043502">
    <property type="entry name" value="DNA/RNA_pol_sf"/>
</dbReference>
<evidence type="ECO:0000256" key="1">
    <source>
        <dbReference type="ARBA" id="ARBA00022723"/>
    </source>
</evidence>
<evidence type="ECO:0000259" key="4">
    <source>
        <dbReference type="PROSITE" id="PS50994"/>
    </source>
</evidence>
<dbReference type="InterPro" id="IPR013103">
    <property type="entry name" value="RVT_2"/>
</dbReference>
<dbReference type="InterPro" id="IPR001584">
    <property type="entry name" value="Integrase_cat-core"/>
</dbReference>
<dbReference type="Proteomes" id="UP001151760">
    <property type="component" value="Unassembled WGS sequence"/>
</dbReference>
<dbReference type="SUPFAM" id="SSF56672">
    <property type="entry name" value="DNA/RNA polymerases"/>
    <property type="match status" value="1"/>
</dbReference>
<dbReference type="EMBL" id="BQNB010010432">
    <property type="protein sequence ID" value="GJS77231.1"/>
    <property type="molecule type" value="Genomic_DNA"/>
</dbReference>
<feature type="compositionally biased region" description="Polar residues" evidence="3">
    <location>
        <begin position="1329"/>
        <end position="1347"/>
    </location>
</feature>
<dbReference type="InterPro" id="IPR036397">
    <property type="entry name" value="RNaseH_sf"/>
</dbReference>
<feature type="compositionally biased region" description="Low complexity" evidence="3">
    <location>
        <begin position="411"/>
        <end position="450"/>
    </location>
</feature>
<dbReference type="PANTHER" id="PTHR42648:SF21">
    <property type="entry name" value="CYSTEINE-RICH RLK (RECEPTOR-LIKE PROTEIN KINASE) 8"/>
    <property type="match status" value="1"/>
</dbReference>
<organism evidence="5 6">
    <name type="scientific">Tanacetum coccineum</name>
    <dbReference type="NCBI Taxonomy" id="301880"/>
    <lineage>
        <taxon>Eukaryota</taxon>
        <taxon>Viridiplantae</taxon>
        <taxon>Streptophyta</taxon>
        <taxon>Embryophyta</taxon>
        <taxon>Tracheophyta</taxon>
        <taxon>Spermatophyta</taxon>
        <taxon>Magnoliopsida</taxon>
        <taxon>eudicotyledons</taxon>
        <taxon>Gunneridae</taxon>
        <taxon>Pentapetalae</taxon>
        <taxon>asterids</taxon>
        <taxon>campanulids</taxon>
        <taxon>Asterales</taxon>
        <taxon>Asteraceae</taxon>
        <taxon>Asteroideae</taxon>
        <taxon>Anthemideae</taxon>
        <taxon>Anthemidinae</taxon>
        <taxon>Tanacetum</taxon>
    </lineage>
</organism>
<dbReference type="Pfam" id="PF25597">
    <property type="entry name" value="SH3_retrovirus"/>
    <property type="match status" value="1"/>
</dbReference>
<reference evidence="5" key="2">
    <citation type="submission" date="2022-01" db="EMBL/GenBank/DDBJ databases">
        <authorList>
            <person name="Yamashiro T."/>
            <person name="Shiraishi A."/>
            <person name="Satake H."/>
            <person name="Nakayama K."/>
        </authorList>
    </citation>
    <scope>NUCLEOTIDE SEQUENCE</scope>
</reference>
<evidence type="ECO:0000256" key="2">
    <source>
        <dbReference type="ARBA" id="ARBA00022801"/>
    </source>
</evidence>
<feature type="domain" description="Integrase catalytic" evidence="4">
    <location>
        <begin position="1134"/>
        <end position="1254"/>
    </location>
</feature>
<accession>A0ABQ4YII9</accession>
<evidence type="ECO:0000313" key="5">
    <source>
        <dbReference type="EMBL" id="GJS77231.1"/>
    </source>
</evidence>
<dbReference type="PROSITE" id="PS50994">
    <property type="entry name" value="INTEGRASE"/>
    <property type="match status" value="1"/>
</dbReference>
<dbReference type="Pfam" id="PF07727">
    <property type="entry name" value="RVT_2"/>
    <property type="match status" value="1"/>
</dbReference>
<dbReference type="InterPro" id="IPR012337">
    <property type="entry name" value="RNaseH-like_sf"/>
</dbReference>
<keyword evidence="1" id="KW-0479">Metal-binding</keyword>
<feature type="region of interest" description="Disordered" evidence="3">
    <location>
        <begin position="367"/>
        <end position="468"/>
    </location>
</feature>
<comment type="caution">
    <text evidence="5">The sequence shown here is derived from an EMBL/GenBank/DDBJ whole genome shotgun (WGS) entry which is preliminary data.</text>
</comment>
<feature type="region of interest" description="Disordered" evidence="3">
    <location>
        <begin position="1325"/>
        <end position="1377"/>
    </location>
</feature>
<feature type="compositionally biased region" description="Basic and acidic residues" evidence="3">
    <location>
        <begin position="201"/>
        <end position="211"/>
    </location>
</feature>
<dbReference type="InterPro" id="IPR057670">
    <property type="entry name" value="SH3_retrovirus"/>
</dbReference>
<feature type="region of interest" description="Disordered" evidence="3">
    <location>
        <begin position="186"/>
        <end position="224"/>
    </location>
</feature>
<evidence type="ECO:0000313" key="6">
    <source>
        <dbReference type="Proteomes" id="UP001151760"/>
    </source>
</evidence>
<proteinExistence type="predicted"/>
<keyword evidence="2" id="KW-0378">Hydrolase</keyword>
<protein>
    <submittedName>
        <fullName evidence="5">Retrovirus-related pol polyprotein from transposon TNT 1-94</fullName>
    </submittedName>
</protein>
<dbReference type="SUPFAM" id="SSF53098">
    <property type="entry name" value="Ribonuclease H-like"/>
    <property type="match status" value="1"/>
</dbReference>
<dbReference type="PANTHER" id="PTHR42648">
    <property type="entry name" value="TRANSPOSASE, PUTATIVE-RELATED"/>
    <property type="match status" value="1"/>
</dbReference>
<keyword evidence="6" id="KW-1185">Reference proteome</keyword>
<name>A0ABQ4YII9_9ASTR</name>
<evidence type="ECO:0000256" key="3">
    <source>
        <dbReference type="SAM" id="MobiDB-lite"/>
    </source>
</evidence>
<reference evidence="5" key="1">
    <citation type="journal article" date="2022" name="Int. J. Mol. Sci.">
        <title>Draft Genome of Tanacetum Coccineum: Genomic Comparison of Closely Related Tanacetum-Family Plants.</title>
        <authorList>
            <person name="Yamashiro T."/>
            <person name="Shiraishi A."/>
            <person name="Nakayama K."/>
            <person name="Satake H."/>
        </authorList>
    </citation>
    <scope>NUCLEOTIDE SEQUENCE</scope>
</reference>
<sequence length="1933" mass="217978">MAALRYRDEHNKVGYLQKPKGSSDYHQILDFLGASHIRYALTHDPIIFDSLVKQFWSTATLRSPKLGPLAILATIDETPYTITEEFDQFGSSIAVALICLSDGRRFNWSSYIFKGMVSNIGNAKKFLMYPRFLQAILGIETSITRQYHVFKLSSKLFANMKLNFVGQTMPLLDAMLFQAQEGEGAGADVQAVPPSIPETLPETRHESDHSQNHVSPPTRPQATPHVAPVFEHVQQTEPNIASSSRIHETEDDSLGGSFHVSPPRFTQASPTGHASGGAEDPITLSALSSAVSTLVKKVHSLETELKAHKKLFKDVVPKLVKKVKALEVKLKTKKRKVVLSDSDQEDGGVPDVELDALNALANAAVTVDSTKSPGGPSKNPAACSYDPTGDVPTTEVPSTEFPTDVPSDVAPTGPSTVSPGSTTVPTSSSVPAAETIPASSGTTPATPSSPVRDARKGKGVAVEEPTPTQDKTFKQLEEERLGWEAAQRLQAQELADFEKQRAESLMTDANLARQMSQDFEMTEDQRKRQQEVLASAANYSDAAWDIILARLQANPDLSSTIFGVEFTDDVADRVFELSILERKELAEQTGLKKGGFRRSFDKTAVQDSCLFKETSRRVMMMSTLRLLLTVFYRKKKVQLLLKMFHERKLLLLLILRIFQTLKLKFPLRKPSRKELKFFSLCFYSTTHMPSSLKRRETHKKESIQGIIKGVHTSRSTIPIEEGDPDAKHKLCIKYSSDADSASDDDTPVNLYDVVDWELLSTGLGSINAFYRKDNSRKCFTSLREILHWLLKQLDRPFNGHVMTFYQDKKLSRVGLVLWGDLKVLMDSPEVNDDADFLVADSKFMKVAFGVGFKMIDVPSSGIVTTSRYVVPIGRVKVPAGRYVVPIGNDNLIVSIGKSNVIPAGSTILVLSELFLRETLGKFLIALLELYFFFIMCIKPAITPQSESVSEEDSDPKEAQRDKDMQKNLALLAKYFKCFTEPTNNNLRTSQTQEQELKIPHQGIWPLCKGMQEAKGALKTTRITRKKIDDMQTTELVYHFSRARSLLSGHGLTRIDEQNWKHIKVSCKDLGGSLPEESSSTEQPLEQALPKLKYGQGSTFSSYEMSKAKRSSFKSKDVPSSKGRLNLLHMDLCGPMRVSSINGKKYILVVVDDYSRYTWTLFLRSKDETLETLHAYFKEEGVEHQTSTPRTPEQNDVVERRNHTLVEAARTMLSASKLPLSFWAEAVATACYTQNRSIIISTHGKTAYHIINDRKPSIKHLHIFGCICYITRDGENLDKMKEKGDPCVMVGYSTQSKGYRVYNKRTRLIVESIHIKFDEIKEMMSDHNSSDLAPQRQEMSVENVSSGLVPQGQKASDYDNSDPVPPRQNVVPTAEKTDSSQQRLEFLFSPLLEEFYNPTHDLAEENNNDQAPNASFQEAEFVNPFCTRVQEQGESSSRDIDHTDVHSFQPQSHDYRWTRDHPLEQVRGNPTMPVQTRRQLATDPEMCMFALTVSIVEPKNIKEAMADSAWIEAMQDELHQFDRLKVWELVDKPFGKMIIKLKWLWKNKKDEDQTVIRNKARLVAKGYAQEEGIDFEESFAPVARLEAVRIFVAHAAHKSFPIYQMDVKTAFLNGPLKEEVYVAQPDGFVDPDHPEKVYLLRKALYGLKQAPRAWYDELSNFLMSKGFSKGTIDPTLFKIKYGEDILLVQIYVDDIIFGSTNPKYSKRFEKLMHSRFEMSLMGEMKFFLGLQIHQSPKGIFINQAKYALEILKKHNMDNCHSIGTPLATKPKLDVDLSGEPVDQSDYRSKIRSLMYLTSIDQTLVQASLFMTDALILKNRTSGGIQFLVINCKAGCQRNKTALLCLQQRQSGNCSSLEIRKPMPLIESRAKRSIKISLGHIPFQTLVEHHQVYKLLSRVLRNIIVIFARTFRVILFSIHNDEWKSFQCHHQTALR</sequence>
<feature type="region of interest" description="Disordered" evidence="3">
    <location>
        <begin position="237"/>
        <end position="280"/>
    </location>
</feature>
<dbReference type="Gene3D" id="3.30.420.10">
    <property type="entry name" value="Ribonuclease H-like superfamily/Ribonuclease H"/>
    <property type="match status" value="2"/>
</dbReference>